<reference evidence="3" key="1">
    <citation type="submission" date="2016-06" db="UniProtKB">
        <authorList>
            <consortium name="WormBaseParasite"/>
        </authorList>
    </citation>
    <scope>IDENTIFICATION</scope>
</reference>
<evidence type="ECO:0000313" key="2">
    <source>
        <dbReference type="Proteomes" id="UP000272942"/>
    </source>
</evidence>
<dbReference type="WBParaSite" id="ECPE_0000442001-mRNA-1">
    <property type="protein sequence ID" value="ECPE_0000442001-mRNA-1"/>
    <property type="gene ID" value="ECPE_0000442001"/>
</dbReference>
<dbReference type="OrthoDB" id="419198at2759"/>
<name>A0A183ABS3_9TREM</name>
<evidence type="ECO:0000313" key="1">
    <source>
        <dbReference type="EMBL" id="VDP72503.1"/>
    </source>
</evidence>
<dbReference type="Proteomes" id="UP000272942">
    <property type="component" value="Unassembled WGS sequence"/>
</dbReference>
<accession>A0A183ABS3</accession>
<organism evidence="3">
    <name type="scientific">Echinostoma caproni</name>
    <dbReference type="NCBI Taxonomy" id="27848"/>
    <lineage>
        <taxon>Eukaryota</taxon>
        <taxon>Metazoa</taxon>
        <taxon>Spiralia</taxon>
        <taxon>Lophotrochozoa</taxon>
        <taxon>Platyhelminthes</taxon>
        <taxon>Trematoda</taxon>
        <taxon>Digenea</taxon>
        <taxon>Plagiorchiida</taxon>
        <taxon>Echinostomata</taxon>
        <taxon>Echinostomatoidea</taxon>
        <taxon>Echinostomatidae</taxon>
        <taxon>Echinostoma</taxon>
    </lineage>
</organism>
<dbReference type="EMBL" id="UZAN01041263">
    <property type="protein sequence ID" value="VDP72503.1"/>
    <property type="molecule type" value="Genomic_DNA"/>
</dbReference>
<proteinExistence type="predicted"/>
<reference evidence="1 2" key="2">
    <citation type="submission" date="2018-11" db="EMBL/GenBank/DDBJ databases">
        <authorList>
            <consortium name="Pathogen Informatics"/>
        </authorList>
    </citation>
    <scope>NUCLEOTIDE SEQUENCE [LARGE SCALE GENOMIC DNA]</scope>
    <source>
        <strain evidence="1 2">Egypt</strain>
    </source>
</reference>
<protein>
    <submittedName>
        <fullName evidence="3">Lipopolysaccharide choline phosphotransferase</fullName>
    </submittedName>
</protein>
<sequence>MFFQKFTCSSRFMQIAMLLVCLLLLYFGQRWWIQTSQRCVGLSAAPFIVLPNKNPRNIPELPNLSLLKWPKPYVASYPAGSQGPNGRTRPLPGPLEPVMSMGQRALFKKLLRLFSDMMFANGMGDGFFLAGGTLVGTFMFHDLVPWDDDMDVFVDIRLRSKVQSLLKRLPKPYKWYAQKQRDKLFTTLLPKGKNHLDLELSRHSSPYPWGWPFLDICYFQTNRTHFWEVNLKELWNPVFIPRSVIFPTYFRPLGEEWYPAPRDTDRYLRLWYRRKAGCFNNGYSHVLEGRFKSKELPCQMLLHRYAQVKRKLIRRETQVYNTNMQLNFTVTEESLIMYSDFGTVSFHELCLPVINERTTK</sequence>
<keyword evidence="2" id="KW-1185">Reference proteome</keyword>
<evidence type="ECO:0000313" key="3">
    <source>
        <dbReference type="WBParaSite" id="ECPE_0000442001-mRNA-1"/>
    </source>
</evidence>
<dbReference type="AlphaFoldDB" id="A0A183ABS3"/>
<gene>
    <name evidence="1" type="ORF">ECPE_LOCUS4408</name>
</gene>